<dbReference type="STRING" id="67386.AQI95_33450"/>
<feature type="compositionally biased region" description="Polar residues" evidence="1">
    <location>
        <begin position="164"/>
        <end position="178"/>
    </location>
</feature>
<evidence type="ECO:0000313" key="4">
    <source>
        <dbReference type="Proteomes" id="UP000053127"/>
    </source>
</evidence>
<evidence type="ECO:0000256" key="1">
    <source>
        <dbReference type="SAM" id="MobiDB-lite"/>
    </source>
</evidence>
<dbReference type="OrthoDB" id="6717945at2"/>
<gene>
    <name evidence="3" type="ORF">AQI95_33450</name>
</gene>
<dbReference type="AlphaFoldDB" id="A0A101NX80"/>
<reference evidence="3 4" key="1">
    <citation type="submission" date="2015-10" db="EMBL/GenBank/DDBJ databases">
        <title>Draft genome sequence of Streptomyces yokosukanensis DSM 40224, type strain for the species Streptomyces yokosukanensis.</title>
        <authorList>
            <person name="Ruckert C."/>
            <person name="Winkler A."/>
            <person name="Kalinowski J."/>
            <person name="Kampfer P."/>
            <person name="Glaeser S."/>
        </authorList>
    </citation>
    <scope>NUCLEOTIDE SEQUENCE [LARGE SCALE GENOMIC DNA]</scope>
    <source>
        <strain evidence="3 4">DSM 40224</strain>
    </source>
</reference>
<feature type="chain" id="PRO_5007102035" description="Nuclear transport factor 2 family protein" evidence="2">
    <location>
        <begin position="33"/>
        <end position="185"/>
    </location>
</feature>
<feature type="signal peptide" evidence="2">
    <location>
        <begin position="1"/>
        <end position="32"/>
    </location>
</feature>
<evidence type="ECO:0008006" key="5">
    <source>
        <dbReference type="Google" id="ProtNLM"/>
    </source>
</evidence>
<evidence type="ECO:0000256" key="2">
    <source>
        <dbReference type="SAM" id="SignalP"/>
    </source>
</evidence>
<name>A0A101NX80_9ACTN</name>
<accession>A0A101NX80</accession>
<feature type="region of interest" description="Disordered" evidence="1">
    <location>
        <begin position="164"/>
        <end position="185"/>
    </location>
</feature>
<protein>
    <recommendedName>
        <fullName evidence="5">Nuclear transport factor 2 family protein</fullName>
    </recommendedName>
</protein>
<sequence>MPMTSWIRRTPAALAVCVLLPLGVAGCTSGHAHDGADSPSPVGKVLDDTDETGRHLREVDRKDAPEVGVEVTPYLGGGWDVRLTFRHFHCSAPGAGRTAVTGRGLVHLLVDGREVTRLRTRAYRLPDRLVPQGTHHVTARLYADDGTVWAVRHKPVQSTADITASGAQTATAEPSTGTAAPVVGK</sequence>
<dbReference type="EMBL" id="LMWN01000046">
    <property type="protein sequence ID" value="KUN00890.1"/>
    <property type="molecule type" value="Genomic_DNA"/>
</dbReference>
<comment type="caution">
    <text evidence="3">The sequence shown here is derived from an EMBL/GenBank/DDBJ whole genome shotgun (WGS) entry which is preliminary data.</text>
</comment>
<dbReference type="Proteomes" id="UP000053127">
    <property type="component" value="Unassembled WGS sequence"/>
</dbReference>
<proteinExistence type="predicted"/>
<evidence type="ECO:0000313" key="3">
    <source>
        <dbReference type="EMBL" id="KUN00890.1"/>
    </source>
</evidence>
<dbReference type="RefSeq" id="WP_067132744.1">
    <property type="nucleotide sequence ID" value="NZ_KQ948221.1"/>
</dbReference>
<organism evidence="3 4">
    <name type="scientific">Streptomyces yokosukanensis</name>
    <dbReference type="NCBI Taxonomy" id="67386"/>
    <lineage>
        <taxon>Bacteria</taxon>
        <taxon>Bacillati</taxon>
        <taxon>Actinomycetota</taxon>
        <taxon>Actinomycetes</taxon>
        <taxon>Kitasatosporales</taxon>
        <taxon>Streptomycetaceae</taxon>
        <taxon>Streptomyces</taxon>
    </lineage>
</organism>
<keyword evidence="4" id="KW-1185">Reference proteome</keyword>
<keyword evidence="2" id="KW-0732">Signal</keyword>